<name>A0ABQ0ZP28_9BACT</name>
<feature type="coiled-coil region" evidence="1">
    <location>
        <begin position="32"/>
        <end position="59"/>
    </location>
</feature>
<evidence type="ECO:0000313" key="3">
    <source>
        <dbReference type="EMBL" id="GET23138.1"/>
    </source>
</evidence>
<evidence type="ECO:0000256" key="1">
    <source>
        <dbReference type="SAM" id="Coils"/>
    </source>
</evidence>
<reference evidence="3 4" key="1">
    <citation type="submission" date="2019-10" db="EMBL/GenBank/DDBJ databases">
        <title>Prolixibacter strains distinguished by the presence of nitrate reductase genes were adept at nitrate-dependent anaerobic corrosion of metallic iron and carbon steel.</title>
        <authorList>
            <person name="Iino T."/>
            <person name="Shono N."/>
            <person name="Ito K."/>
            <person name="Nakamura R."/>
            <person name="Sueoka K."/>
            <person name="Harayama S."/>
            <person name="Ohkuma M."/>
        </authorList>
    </citation>
    <scope>NUCLEOTIDE SEQUENCE [LARGE SCALE GENOMIC DNA]</scope>
    <source>
        <strain evidence="3 4">MIC1-1</strain>
    </source>
</reference>
<gene>
    <name evidence="3" type="ORF">JCM18694_33840</name>
</gene>
<keyword evidence="1" id="KW-0175">Coiled coil</keyword>
<organism evidence="3 4">
    <name type="scientific">Prolixibacter denitrificans</name>
    <dbReference type="NCBI Taxonomy" id="1541063"/>
    <lineage>
        <taxon>Bacteria</taxon>
        <taxon>Pseudomonadati</taxon>
        <taxon>Bacteroidota</taxon>
        <taxon>Bacteroidia</taxon>
        <taxon>Marinilabiliales</taxon>
        <taxon>Prolixibacteraceae</taxon>
        <taxon>Prolixibacter</taxon>
    </lineage>
</organism>
<protein>
    <recommendedName>
        <fullName evidence="2">Transposase IS116/IS110/IS902 C-terminal domain-containing protein</fullName>
    </recommendedName>
</protein>
<dbReference type="InterPro" id="IPR003346">
    <property type="entry name" value="Transposase_20"/>
</dbReference>
<feature type="domain" description="Transposase IS116/IS110/IS902 C-terminal" evidence="2">
    <location>
        <begin position="61"/>
        <end position="145"/>
    </location>
</feature>
<keyword evidence="4" id="KW-1185">Reference proteome</keyword>
<dbReference type="RefSeq" id="WP_170108883.1">
    <property type="nucleotide sequence ID" value="NZ_BLAU01000001.1"/>
</dbReference>
<proteinExistence type="predicted"/>
<dbReference type="InterPro" id="IPR047650">
    <property type="entry name" value="Transpos_IS110"/>
</dbReference>
<dbReference type="PANTHER" id="PTHR33055:SF3">
    <property type="entry name" value="PUTATIVE TRANSPOSASE FOR IS117-RELATED"/>
    <property type="match status" value="1"/>
</dbReference>
<comment type="caution">
    <text evidence="3">The sequence shown here is derived from an EMBL/GenBank/DDBJ whole genome shotgun (WGS) entry which is preliminary data.</text>
</comment>
<dbReference type="PANTHER" id="PTHR33055">
    <property type="entry name" value="TRANSPOSASE FOR INSERTION SEQUENCE ELEMENT IS1111A"/>
    <property type="match status" value="1"/>
</dbReference>
<dbReference type="Pfam" id="PF02371">
    <property type="entry name" value="Transposase_20"/>
    <property type="match status" value="1"/>
</dbReference>
<evidence type="ECO:0000259" key="2">
    <source>
        <dbReference type="Pfam" id="PF02371"/>
    </source>
</evidence>
<accession>A0ABQ0ZP28</accession>
<dbReference type="EMBL" id="BLAU01000001">
    <property type="protein sequence ID" value="GET23138.1"/>
    <property type="molecule type" value="Genomic_DNA"/>
</dbReference>
<sequence>MKNRKILLTQGKDKGRLPFKSLRAHYIATEVIADLSEQISSVEQEIQKIINANQEYAQNSELICSIKGIGPVTANELIIKTHNFTKIRTARQAASFAGICPFPNSSGKMVKKHRISSMGDRSLKTLLYLCSTSAITYNKEMKNYYIRKKAEGKPSYLVLNNVANKLLRIIYAILESGQKYDINYLCLDPRIADKKVA</sequence>
<dbReference type="Proteomes" id="UP000396862">
    <property type="component" value="Unassembled WGS sequence"/>
</dbReference>
<evidence type="ECO:0000313" key="4">
    <source>
        <dbReference type="Proteomes" id="UP000396862"/>
    </source>
</evidence>